<comment type="caution">
    <text evidence="1">The sequence shown here is derived from an EMBL/GenBank/DDBJ whole genome shotgun (WGS) entry which is preliminary data.</text>
</comment>
<dbReference type="Proteomes" id="UP000242791">
    <property type="component" value="Unassembled WGS sequence"/>
</dbReference>
<organism evidence="1 2">
    <name type="scientific">Blastomyces percursus</name>
    <dbReference type="NCBI Taxonomy" id="1658174"/>
    <lineage>
        <taxon>Eukaryota</taxon>
        <taxon>Fungi</taxon>
        <taxon>Dikarya</taxon>
        <taxon>Ascomycota</taxon>
        <taxon>Pezizomycotina</taxon>
        <taxon>Eurotiomycetes</taxon>
        <taxon>Eurotiomycetidae</taxon>
        <taxon>Onygenales</taxon>
        <taxon>Ajellomycetaceae</taxon>
        <taxon>Blastomyces</taxon>
    </lineage>
</organism>
<dbReference type="VEuPathDB" id="FungiDB:ACJ73_05602"/>
<proteinExistence type="predicted"/>
<evidence type="ECO:0000313" key="1">
    <source>
        <dbReference type="EMBL" id="OJD23044.1"/>
    </source>
</evidence>
<name>A0A1J9R4W0_9EURO</name>
<dbReference type="OrthoDB" id="4188791at2759"/>
<reference evidence="1 2" key="1">
    <citation type="submission" date="2015-08" db="EMBL/GenBank/DDBJ databases">
        <title>Emmonsia species relationships and genome sequence.</title>
        <authorList>
            <person name="Cuomo C.A."/>
            <person name="Schwartz I.S."/>
            <person name="Kenyon C."/>
            <person name="De Hoog G.S."/>
            <person name="Govender N.P."/>
            <person name="Botha A."/>
            <person name="Moreno L."/>
            <person name="De Vries M."/>
            <person name="Munoz J.F."/>
            <person name="Stielow J.B."/>
        </authorList>
    </citation>
    <scope>NUCLEOTIDE SEQUENCE [LARGE SCALE GENOMIC DNA]</scope>
    <source>
        <strain evidence="1 2">EI222</strain>
    </source>
</reference>
<keyword evidence="2" id="KW-1185">Reference proteome</keyword>
<protein>
    <submittedName>
        <fullName evidence="1">Uncharacterized protein</fullName>
    </submittedName>
</protein>
<dbReference type="EMBL" id="LGTZ01000891">
    <property type="protein sequence ID" value="OJD23044.1"/>
    <property type="molecule type" value="Genomic_DNA"/>
</dbReference>
<dbReference type="AlphaFoldDB" id="A0A1J9R4W0"/>
<dbReference type="STRING" id="1658174.A0A1J9R4W0"/>
<accession>A0A1J9R4W0</accession>
<sequence>MGLKVYCELRLKVIDQDRSCDRCSMLVLDTDQSAQTSHLLLDKQFDIRDEAGTGTADEHPTPLKRCRRASAGAGAMQSLIAVEVPVIAGRLEADRSLTLQEKTRAQVCRLSGKTVQCVDDDTTMRE</sequence>
<gene>
    <name evidence="1" type="ORF">ACJ73_05602</name>
</gene>
<evidence type="ECO:0000313" key="2">
    <source>
        <dbReference type="Proteomes" id="UP000242791"/>
    </source>
</evidence>